<evidence type="ECO:0008006" key="3">
    <source>
        <dbReference type="Google" id="ProtNLM"/>
    </source>
</evidence>
<feature type="region of interest" description="Disordered" evidence="1">
    <location>
        <begin position="39"/>
        <end position="95"/>
    </location>
</feature>
<feature type="compositionally biased region" description="Polar residues" evidence="1">
    <location>
        <begin position="50"/>
        <end position="67"/>
    </location>
</feature>
<dbReference type="EMBL" id="UINC01207087">
    <property type="protein sequence ID" value="SVE29036.1"/>
    <property type="molecule type" value="Genomic_DNA"/>
</dbReference>
<name>A0A383C9F0_9ZZZZ</name>
<evidence type="ECO:0000313" key="2">
    <source>
        <dbReference type="EMBL" id="SVE29036.1"/>
    </source>
</evidence>
<gene>
    <name evidence="2" type="ORF">METZ01_LOCUS481890</name>
</gene>
<protein>
    <recommendedName>
        <fullName evidence="3">TonB C-terminal domain-containing protein</fullName>
    </recommendedName>
</protein>
<evidence type="ECO:0000256" key="1">
    <source>
        <dbReference type="SAM" id="MobiDB-lite"/>
    </source>
</evidence>
<reference evidence="2" key="1">
    <citation type="submission" date="2018-05" db="EMBL/GenBank/DDBJ databases">
        <authorList>
            <person name="Lanie J.A."/>
            <person name="Ng W.-L."/>
            <person name="Kazmierczak K.M."/>
            <person name="Andrzejewski T.M."/>
            <person name="Davidsen T.M."/>
            <person name="Wayne K.J."/>
            <person name="Tettelin H."/>
            <person name="Glass J.I."/>
            <person name="Rusch D."/>
            <person name="Podicherti R."/>
            <person name="Tsui H.-C.T."/>
            <person name="Winkler M.E."/>
        </authorList>
    </citation>
    <scope>NUCLEOTIDE SEQUENCE</scope>
</reference>
<feature type="non-terminal residue" evidence="2">
    <location>
        <position position="1"/>
    </location>
</feature>
<dbReference type="SUPFAM" id="SSF74653">
    <property type="entry name" value="TolA/TonB C-terminal domain"/>
    <property type="match status" value="1"/>
</dbReference>
<organism evidence="2">
    <name type="scientific">marine metagenome</name>
    <dbReference type="NCBI Taxonomy" id="408172"/>
    <lineage>
        <taxon>unclassified sequences</taxon>
        <taxon>metagenomes</taxon>
        <taxon>ecological metagenomes</taxon>
    </lineage>
</organism>
<dbReference type="AlphaFoldDB" id="A0A383C9F0"/>
<sequence length="212" mass="23583">AKGLHEELKDAVALLEPLTMKSANQELLSAQKSERLLKPLPENWMLRKNQPASSSPGNPKSTLSSLLRSPWLTEDHLGPAGGIPPPPGSSKGSSEENGFYTLSDYDWPYESYMGRWAKALLYHWNNNPPLDYITRRQPQGGEVFVLVSVLRNGQMDTYEVTGIRYASEAMESSVINAVLSTSQLPSLPEDLESSRLQVHFRFVYPPLGRRGG</sequence>
<accession>A0A383C9F0</accession>
<dbReference type="Gene3D" id="3.30.1150.10">
    <property type="match status" value="1"/>
</dbReference>
<proteinExistence type="predicted"/>